<gene>
    <name evidence="9" type="ORF">SAMN05216313_11696</name>
</gene>
<dbReference type="InterPro" id="IPR010970">
    <property type="entry name" value="Cys_dSase_SufS"/>
</dbReference>
<dbReference type="InterPro" id="IPR015422">
    <property type="entry name" value="PyrdxlP-dep_Trfase_small"/>
</dbReference>
<dbReference type="PROSITE" id="PS00595">
    <property type="entry name" value="AA_TRANSFER_CLASS_5"/>
    <property type="match status" value="1"/>
</dbReference>
<dbReference type="EMBL" id="FOIM01000016">
    <property type="protein sequence ID" value="SET84454.1"/>
    <property type="molecule type" value="Genomic_DNA"/>
</dbReference>
<evidence type="ECO:0000256" key="3">
    <source>
        <dbReference type="ARBA" id="ARBA00012239"/>
    </source>
</evidence>
<accession>A0A1I0HK92</accession>
<dbReference type="SUPFAM" id="SSF53383">
    <property type="entry name" value="PLP-dependent transferases"/>
    <property type="match status" value="1"/>
</dbReference>
<dbReference type="GO" id="GO:0016829">
    <property type="term" value="F:lyase activity"/>
    <property type="evidence" value="ECO:0007669"/>
    <property type="project" value="UniProtKB-KW"/>
</dbReference>
<comment type="cofactor">
    <cofactor evidence="1 7">
        <name>pyridoxal 5'-phosphate</name>
        <dbReference type="ChEBI" id="CHEBI:597326"/>
    </cofactor>
</comment>
<dbReference type="CDD" id="cd06453">
    <property type="entry name" value="SufS_like"/>
    <property type="match status" value="1"/>
</dbReference>
<comment type="catalytic activity">
    <reaction evidence="6">
        <text>(sulfur carrier)-H + L-cysteine = (sulfur carrier)-SH + L-alanine</text>
        <dbReference type="Rhea" id="RHEA:43892"/>
        <dbReference type="Rhea" id="RHEA-COMP:14737"/>
        <dbReference type="Rhea" id="RHEA-COMP:14739"/>
        <dbReference type="ChEBI" id="CHEBI:29917"/>
        <dbReference type="ChEBI" id="CHEBI:35235"/>
        <dbReference type="ChEBI" id="CHEBI:57972"/>
        <dbReference type="ChEBI" id="CHEBI:64428"/>
        <dbReference type="EC" id="2.8.1.7"/>
    </reaction>
</comment>
<dbReference type="GO" id="GO:0006534">
    <property type="term" value="P:cysteine metabolic process"/>
    <property type="evidence" value="ECO:0007669"/>
    <property type="project" value="InterPro"/>
</dbReference>
<evidence type="ECO:0000256" key="7">
    <source>
        <dbReference type="RuleBase" id="RU004504"/>
    </source>
</evidence>
<dbReference type="PANTHER" id="PTHR43586">
    <property type="entry name" value="CYSTEINE DESULFURASE"/>
    <property type="match status" value="1"/>
</dbReference>
<dbReference type="EC" id="2.8.1.7" evidence="3"/>
<dbReference type="Gene3D" id="3.40.640.10">
    <property type="entry name" value="Type I PLP-dependent aspartate aminotransferase-like (Major domain)"/>
    <property type="match status" value="1"/>
</dbReference>
<evidence type="ECO:0000313" key="10">
    <source>
        <dbReference type="Proteomes" id="UP000198508"/>
    </source>
</evidence>
<dbReference type="InterPro" id="IPR000192">
    <property type="entry name" value="Aminotrans_V_dom"/>
</dbReference>
<dbReference type="RefSeq" id="WP_242956353.1">
    <property type="nucleotide sequence ID" value="NZ_DAINWJ010000201.1"/>
</dbReference>
<dbReference type="Gene3D" id="3.90.1150.10">
    <property type="entry name" value="Aspartate Aminotransferase, domain 1"/>
    <property type="match status" value="1"/>
</dbReference>
<proteinExistence type="inferred from homology"/>
<comment type="similarity">
    <text evidence="2">Belongs to the class-V pyridoxal-phosphate-dependent aminotransferase family. Csd subfamily.</text>
</comment>
<dbReference type="STRING" id="460384.SAMN05216313_11696"/>
<evidence type="ECO:0000313" key="9">
    <source>
        <dbReference type="EMBL" id="SET84454.1"/>
    </source>
</evidence>
<dbReference type="Proteomes" id="UP000198508">
    <property type="component" value="Unassembled WGS sequence"/>
</dbReference>
<organism evidence="9 10">
    <name type="scientific">Enterocloster lavalensis</name>
    <dbReference type="NCBI Taxonomy" id="460384"/>
    <lineage>
        <taxon>Bacteria</taxon>
        <taxon>Bacillati</taxon>
        <taxon>Bacillota</taxon>
        <taxon>Clostridia</taxon>
        <taxon>Lachnospirales</taxon>
        <taxon>Lachnospiraceae</taxon>
        <taxon>Enterocloster</taxon>
    </lineage>
</organism>
<dbReference type="GO" id="GO:0031071">
    <property type="term" value="F:cysteine desulfurase activity"/>
    <property type="evidence" value="ECO:0007669"/>
    <property type="project" value="UniProtKB-EC"/>
</dbReference>
<dbReference type="InterPro" id="IPR015421">
    <property type="entry name" value="PyrdxlP-dep_Trfase_major"/>
</dbReference>
<evidence type="ECO:0000256" key="4">
    <source>
        <dbReference type="ARBA" id="ARBA00022679"/>
    </source>
</evidence>
<dbReference type="InterPro" id="IPR020578">
    <property type="entry name" value="Aminotrans_V_PyrdxlP_BS"/>
</dbReference>
<dbReference type="Pfam" id="PF00266">
    <property type="entry name" value="Aminotran_5"/>
    <property type="match status" value="1"/>
</dbReference>
<name>A0A1I0HK92_9FIRM</name>
<evidence type="ECO:0000259" key="8">
    <source>
        <dbReference type="Pfam" id="PF00266"/>
    </source>
</evidence>
<dbReference type="AlphaFoldDB" id="A0A1I0HK92"/>
<dbReference type="PANTHER" id="PTHR43586:SF8">
    <property type="entry name" value="CYSTEINE DESULFURASE 1, CHLOROPLASTIC"/>
    <property type="match status" value="1"/>
</dbReference>
<evidence type="ECO:0000256" key="1">
    <source>
        <dbReference type="ARBA" id="ARBA00001933"/>
    </source>
</evidence>
<keyword evidence="4" id="KW-0808">Transferase</keyword>
<evidence type="ECO:0000256" key="6">
    <source>
        <dbReference type="ARBA" id="ARBA00050776"/>
    </source>
</evidence>
<sequence>MLDVERIRQDFPVLNRKKLIYMDNGATTQKPRAVIDRITEYYTSENSNIHRSCYLLSILASEKYDEARRTVAGLIGAADPAEIIFTKGATESFNLLSYVMAEGMLNGRDNVVVTELEHHSNYLTWQHACRLSEAEFRVARADGAGRLDLEDFRQKVDGHTKLVAITMASNVTGQAPPLEEIIQIAKSAGAMVLLDATQAVQHRKMDVKALDCDFLAFSGHKAYGPMGTGVLYGKARLLEQLPPFMYGGDMVETVGDTENTYKAAPYKWEAGTVNVADILGLEAAVKYLLASGLDDIKEYENSLGAYLLERVKHLDGYRVLGEVKNSTILSFVPEFCSPYDIGVMLAANNIAIRTGKHCAYPYLRRLGADSTCRLSMAFYNTIGEIDLVVDTLASIRRLADKQRIYHDTAAR</sequence>
<keyword evidence="9" id="KW-0456">Lyase</keyword>
<protein>
    <recommendedName>
        <fullName evidence="3">cysteine desulfurase</fullName>
        <ecNumber evidence="3">2.8.1.7</ecNumber>
    </recommendedName>
</protein>
<evidence type="ECO:0000256" key="2">
    <source>
        <dbReference type="ARBA" id="ARBA00010447"/>
    </source>
</evidence>
<feature type="domain" description="Aminotransferase class V" evidence="8">
    <location>
        <begin position="20"/>
        <end position="387"/>
    </location>
</feature>
<keyword evidence="5" id="KW-0663">Pyridoxal phosphate</keyword>
<evidence type="ECO:0000256" key="5">
    <source>
        <dbReference type="ARBA" id="ARBA00022898"/>
    </source>
</evidence>
<keyword evidence="10" id="KW-1185">Reference proteome</keyword>
<dbReference type="GO" id="GO:0030170">
    <property type="term" value="F:pyridoxal phosphate binding"/>
    <property type="evidence" value="ECO:0007669"/>
    <property type="project" value="InterPro"/>
</dbReference>
<reference evidence="10" key="1">
    <citation type="submission" date="2016-10" db="EMBL/GenBank/DDBJ databases">
        <authorList>
            <person name="Varghese N."/>
            <person name="Submissions S."/>
        </authorList>
    </citation>
    <scope>NUCLEOTIDE SEQUENCE [LARGE SCALE GENOMIC DNA]</scope>
    <source>
        <strain evidence="10">NLAE-zl-G277</strain>
    </source>
</reference>
<dbReference type="InterPro" id="IPR015424">
    <property type="entry name" value="PyrdxlP-dep_Trfase"/>
</dbReference>